<dbReference type="SUPFAM" id="SSF81383">
    <property type="entry name" value="F-box domain"/>
    <property type="match status" value="1"/>
</dbReference>
<dbReference type="SMART" id="SM00256">
    <property type="entry name" value="FBOX"/>
    <property type="match status" value="1"/>
</dbReference>
<dbReference type="Pfam" id="PF00646">
    <property type="entry name" value="F-box"/>
    <property type="match status" value="1"/>
</dbReference>
<dbReference type="PANTHER" id="PTHR31293:SF12">
    <property type="entry name" value="RNI-LIKE SUPERFAMILY PROTEIN"/>
    <property type="match status" value="1"/>
</dbReference>
<feature type="compositionally biased region" description="Polar residues" evidence="1">
    <location>
        <begin position="1"/>
        <end position="15"/>
    </location>
</feature>
<name>A0AAD9XIP7_9ROSI</name>
<dbReference type="InterPro" id="IPR036047">
    <property type="entry name" value="F-box-like_dom_sf"/>
</dbReference>
<proteinExistence type="predicted"/>
<protein>
    <recommendedName>
        <fullName evidence="2">F-box domain-containing protein</fullName>
    </recommendedName>
</protein>
<comment type="caution">
    <text evidence="3">The sequence shown here is derived from an EMBL/GenBank/DDBJ whole genome shotgun (WGS) entry which is preliminary data.</text>
</comment>
<evidence type="ECO:0000259" key="2">
    <source>
        <dbReference type="PROSITE" id="PS50181"/>
    </source>
</evidence>
<gene>
    <name evidence="3" type="ORF">Ddye_006583</name>
</gene>
<sequence length="197" mass="22031">MTRTSPVMSPTTSDGTPHFEPPHFEHNFSTPVYQHFESRRAENSDRVQREYVGSSNVQGNGSHGEGDVTSSKWVGEGQARGGDAALGMKVVGSGGTVVSKITCSCEQIMDFEGVGECNKGRDFISGLPNDILVQILSCLETKDVVKTSVLSSRWKNLWTFVYNLHFDDYDDKHCRSRNFENFQSLSMQRYSRFSSQL</sequence>
<dbReference type="InterPro" id="IPR055294">
    <property type="entry name" value="FBL60-like"/>
</dbReference>
<evidence type="ECO:0000313" key="3">
    <source>
        <dbReference type="EMBL" id="KAK2660050.1"/>
    </source>
</evidence>
<dbReference type="InterPro" id="IPR001810">
    <property type="entry name" value="F-box_dom"/>
</dbReference>
<organism evidence="3 4">
    <name type="scientific">Dipteronia dyeriana</name>
    <dbReference type="NCBI Taxonomy" id="168575"/>
    <lineage>
        <taxon>Eukaryota</taxon>
        <taxon>Viridiplantae</taxon>
        <taxon>Streptophyta</taxon>
        <taxon>Embryophyta</taxon>
        <taxon>Tracheophyta</taxon>
        <taxon>Spermatophyta</taxon>
        <taxon>Magnoliopsida</taxon>
        <taxon>eudicotyledons</taxon>
        <taxon>Gunneridae</taxon>
        <taxon>Pentapetalae</taxon>
        <taxon>rosids</taxon>
        <taxon>malvids</taxon>
        <taxon>Sapindales</taxon>
        <taxon>Sapindaceae</taxon>
        <taxon>Hippocastanoideae</taxon>
        <taxon>Acereae</taxon>
        <taxon>Dipteronia</taxon>
    </lineage>
</organism>
<dbReference type="CDD" id="cd22160">
    <property type="entry name" value="F-box_AtFBL13-like"/>
    <property type="match status" value="1"/>
</dbReference>
<feature type="domain" description="F-box" evidence="2">
    <location>
        <begin position="121"/>
        <end position="169"/>
    </location>
</feature>
<accession>A0AAD9XIP7</accession>
<evidence type="ECO:0000313" key="4">
    <source>
        <dbReference type="Proteomes" id="UP001280121"/>
    </source>
</evidence>
<dbReference type="PROSITE" id="PS50181">
    <property type="entry name" value="FBOX"/>
    <property type="match status" value="1"/>
</dbReference>
<dbReference type="InterPro" id="IPR053781">
    <property type="entry name" value="F-box_AtFBL13-like"/>
</dbReference>
<dbReference type="Gene3D" id="1.20.1280.50">
    <property type="match status" value="1"/>
</dbReference>
<feature type="region of interest" description="Disordered" evidence="1">
    <location>
        <begin position="54"/>
        <end position="73"/>
    </location>
</feature>
<dbReference type="PANTHER" id="PTHR31293">
    <property type="entry name" value="RNI-LIKE SUPERFAMILY PROTEIN"/>
    <property type="match status" value="1"/>
</dbReference>
<feature type="region of interest" description="Disordered" evidence="1">
    <location>
        <begin position="1"/>
        <end position="27"/>
    </location>
</feature>
<evidence type="ECO:0000256" key="1">
    <source>
        <dbReference type="SAM" id="MobiDB-lite"/>
    </source>
</evidence>
<reference evidence="3" key="1">
    <citation type="journal article" date="2023" name="Plant J.">
        <title>Genome sequences and population genomics provide insights into the demographic history, inbreeding, and mutation load of two 'living fossil' tree species of Dipteronia.</title>
        <authorList>
            <person name="Feng Y."/>
            <person name="Comes H.P."/>
            <person name="Chen J."/>
            <person name="Zhu S."/>
            <person name="Lu R."/>
            <person name="Zhang X."/>
            <person name="Li P."/>
            <person name="Qiu J."/>
            <person name="Olsen K.M."/>
            <person name="Qiu Y."/>
        </authorList>
    </citation>
    <scope>NUCLEOTIDE SEQUENCE</scope>
    <source>
        <strain evidence="3">KIB01</strain>
    </source>
</reference>
<dbReference type="Proteomes" id="UP001280121">
    <property type="component" value="Unassembled WGS sequence"/>
</dbReference>
<dbReference type="AlphaFoldDB" id="A0AAD9XIP7"/>
<keyword evidence="4" id="KW-1185">Reference proteome</keyword>
<dbReference type="EMBL" id="JANJYI010000002">
    <property type="protein sequence ID" value="KAK2660050.1"/>
    <property type="molecule type" value="Genomic_DNA"/>
</dbReference>